<dbReference type="AlphaFoldDB" id="A0A0D7B8N1"/>
<reference evidence="2 3" key="1">
    <citation type="journal article" date="2015" name="Fungal Genet. Biol.">
        <title>Evolution of novel wood decay mechanisms in Agaricales revealed by the genome sequences of Fistulina hepatica and Cylindrobasidium torrendii.</title>
        <authorList>
            <person name="Floudas D."/>
            <person name="Held B.W."/>
            <person name="Riley R."/>
            <person name="Nagy L.G."/>
            <person name="Koehler G."/>
            <person name="Ransdell A.S."/>
            <person name="Younus H."/>
            <person name="Chow J."/>
            <person name="Chiniquy J."/>
            <person name="Lipzen A."/>
            <person name="Tritt A."/>
            <person name="Sun H."/>
            <person name="Haridas S."/>
            <person name="LaButti K."/>
            <person name="Ohm R.A."/>
            <person name="Kues U."/>
            <person name="Blanchette R.A."/>
            <person name="Grigoriev I.V."/>
            <person name="Minto R.E."/>
            <person name="Hibbett D.S."/>
        </authorList>
    </citation>
    <scope>NUCLEOTIDE SEQUENCE [LARGE SCALE GENOMIC DNA]</scope>
    <source>
        <strain evidence="2 3">FP15055 ss-10</strain>
    </source>
</reference>
<feature type="region of interest" description="Disordered" evidence="1">
    <location>
        <begin position="1"/>
        <end position="25"/>
    </location>
</feature>
<keyword evidence="3" id="KW-1185">Reference proteome</keyword>
<evidence type="ECO:0000313" key="3">
    <source>
        <dbReference type="Proteomes" id="UP000054007"/>
    </source>
</evidence>
<sequence length="158" mass="17236">MKSLEKRRTNHRRWSCDPGQTDSPGIEDVGTKLFMLAFGQTRYQASSFPIGEIKGKRIAFAAESRQTQSHAPADLVEYLKATGSATDSTLYYLFSHSSKSWLPNGKDTAVKAEVFESARATLLEFGAVASGDRASLAATYMDNRVTMAGNGKIDCDAE</sequence>
<gene>
    <name evidence="2" type="ORF">CYLTODRAFT_411542</name>
</gene>
<protein>
    <submittedName>
        <fullName evidence="2">Uncharacterized protein</fullName>
    </submittedName>
</protein>
<name>A0A0D7B8N1_9AGAR</name>
<proteinExistence type="predicted"/>
<dbReference type="Proteomes" id="UP000054007">
    <property type="component" value="Unassembled WGS sequence"/>
</dbReference>
<dbReference type="EMBL" id="KN880542">
    <property type="protein sequence ID" value="KIY66832.1"/>
    <property type="molecule type" value="Genomic_DNA"/>
</dbReference>
<organism evidence="2 3">
    <name type="scientific">Cylindrobasidium torrendii FP15055 ss-10</name>
    <dbReference type="NCBI Taxonomy" id="1314674"/>
    <lineage>
        <taxon>Eukaryota</taxon>
        <taxon>Fungi</taxon>
        <taxon>Dikarya</taxon>
        <taxon>Basidiomycota</taxon>
        <taxon>Agaricomycotina</taxon>
        <taxon>Agaricomycetes</taxon>
        <taxon>Agaricomycetidae</taxon>
        <taxon>Agaricales</taxon>
        <taxon>Marasmiineae</taxon>
        <taxon>Physalacriaceae</taxon>
        <taxon>Cylindrobasidium</taxon>
    </lineage>
</organism>
<evidence type="ECO:0000256" key="1">
    <source>
        <dbReference type="SAM" id="MobiDB-lite"/>
    </source>
</evidence>
<accession>A0A0D7B8N1</accession>
<evidence type="ECO:0000313" key="2">
    <source>
        <dbReference type="EMBL" id="KIY66832.1"/>
    </source>
</evidence>